<organism evidence="2 3">
    <name type="scientific">Frateuria aurantia (strain ATCC 33424 / DSM 6220 / KCTC 2777 / LMG 1558 / NBRC 3245 / NCIMB 13370)</name>
    <name type="common">Acetobacter aurantius</name>
    <dbReference type="NCBI Taxonomy" id="767434"/>
    <lineage>
        <taxon>Bacteria</taxon>
        <taxon>Pseudomonadati</taxon>
        <taxon>Pseudomonadota</taxon>
        <taxon>Gammaproteobacteria</taxon>
        <taxon>Lysobacterales</taxon>
        <taxon>Rhodanobacteraceae</taxon>
        <taxon>Frateuria</taxon>
    </lineage>
</organism>
<dbReference type="AlphaFoldDB" id="H8L0F8"/>
<keyword evidence="1" id="KW-0732">Signal</keyword>
<dbReference type="InterPro" id="IPR032032">
    <property type="entry name" value="Tai4"/>
</dbReference>
<evidence type="ECO:0000256" key="1">
    <source>
        <dbReference type="SAM" id="SignalP"/>
    </source>
</evidence>
<dbReference type="STRING" id="767434.Fraau_3128"/>
<dbReference type="Pfam" id="PF16695">
    <property type="entry name" value="Tai4"/>
    <property type="match status" value="1"/>
</dbReference>
<dbReference type="RefSeq" id="WP_014404456.1">
    <property type="nucleotide sequence ID" value="NC_017033.1"/>
</dbReference>
<dbReference type="EMBL" id="CP003350">
    <property type="protein sequence ID" value="AFC87453.1"/>
    <property type="molecule type" value="Genomic_DNA"/>
</dbReference>
<dbReference type="InterPro" id="IPR038314">
    <property type="entry name" value="T6SS_sf"/>
</dbReference>
<dbReference type="HOGENOM" id="CLU_157859_0_0_6"/>
<name>H8L0F8_FRAAD</name>
<reference evidence="2" key="1">
    <citation type="submission" date="2012-02" db="EMBL/GenBank/DDBJ databases">
        <title>The complete genome of Frateuria aurantia DSM 6220.</title>
        <authorList>
            <consortium name="US DOE Joint Genome Institute (JGI-PGF)"/>
            <person name="Lucas S."/>
            <person name="Copeland A."/>
            <person name="Lapidus A."/>
            <person name="Glavina del Rio T."/>
            <person name="Dalin E."/>
            <person name="Tice H."/>
            <person name="Bruce D."/>
            <person name="Goodwin L."/>
            <person name="Pitluck S."/>
            <person name="Peters L."/>
            <person name="Ovchinnikova G."/>
            <person name="Teshima H."/>
            <person name="Kyrpides N."/>
            <person name="Mavromatis K."/>
            <person name="Ivanova N."/>
            <person name="Brettin T."/>
            <person name="Detter J.C."/>
            <person name="Han C."/>
            <person name="Larimer F."/>
            <person name="Land M."/>
            <person name="Hauser L."/>
            <person name="Markowitz V."/>
            <person name="Cheng J.-F."/>
            <person name="Hugenholtz P."/>
            <person name="Woyke T."/>
            <person name="Wu D."/>
            <person name="Brambilla E."/>
            <person name="Klenk H.-P."/>
            <person name="Eisen J.A."/>
        </authorList>
    </citation>
    <scope>NUCLEOTIDE SEQUENCE</scope>
    <source>
        <strain evidence="2">DSM 6220</strain>
    </source>
</reference>
<keyword evidence="3" id="KW-1185">Reference proteome</keyword>
<proteinExistence type="predicted"/>
<dbReference type="Gene3D" id="1.20.120.1620">
    <property type="match status" value="1"/>
</dbReference>
<sequence>MKRLSMLATMLLCTAAAAKDGPESLREVDTFSQAKMYTHWIENRCIGKLAYGKALTDDAFNSASAWLEFGDLPIEAYNDGDAVIDRYLKVKLSDSVPGTFRVLQCTLIAASPDVKRLYNKYEAMARKMGAKP</sequence>
<feature type="signal peptide" evidence="1">
    <location>
        <begin position="1"/>
        <end position="18"/>
    </location>
</feature>
<dbReference type="KEGG" id="fau:Fraau_3128"/>
<evidence type="ECO:0000313" key="3">
    <source>
        <dbReference type="Proteomes" id="UP000005234"/>
    </source>
</evidence>
<dbReference type="Proteomes" id="UP000005234">
    <property type="component" value="Chromosome"/>
</dbReference>
<evidence type="ECO:0000313" key="2">
    <source>
        <dbReference type="EMBL" id="AFC87453.1"/>
    </source>
</evidence>
<feature type="chain" id="PRO_5003615525" evidence="1">
    <location>
        <begin position="19"/>
        <end position="132"/>
    </location>
</feature>
<gene>
    <name evidence="2" type="ordered locus">Fraau_3128</name>
</gene>
<accession>H8L0F8</accession>
<protein>
    <submittedName>
        <fullName evidence="2">Uncharacterized protein</fullName>
    </submittedName>
</protein>
<dbReference type="eggNOG" id="ENOG5032ZPQ">
    <property type="taxonomic scope" value="Bacteria"/>
</dbReference>